<feature type="domain" description="HNH nuclease" evidence="1">
    <location>
        <begin position="103"/>
        <end position="154"/>
    </location>
</feature>
<proteinExistence type="predicted"/>
<dbReference type="InterPro" id="IPR052892">
    <property type="entry name" value="NA-targeting_endonuclease"/>
</dbReference>
<reference evidence="2" key="1">
    <citation type="submission" date="2015-10" db="EMBL/GenBank/DDBJ databases">
        <authorList>
            <person name="Gilbert D.G."/>
        </authorList>
    </citation>
    <scope>NUCLEOTIDE SEQUENCE</scope>
</reference>
<keyword evidence="2" id="KW-0255">Endonuclease</keyword>
<dbReference type="PANTHER" id="PTHR33877">
    <property type="entry name" value="SLL1193 PROTEIN"/>
    <property type="match status" value="1"/>
</dbReference>
<dbReference type="EMBL" id="FAXA01000468">
    <property type="protein sequence ID" value="CUV03729.1"/>
    <property type="molecule type" value="Genomic_DNA"/>
</dbReference>
<gene>
    <name evidence="2" type="ORF">MGWOODY_Clf2795</name>
</gene>
<dbReference type="SMART" id="SM00507">
    <property type="entry name" value="HNHc"/>
    <property type="match status" value="1"/>
</dbReference>
<dbReference type="AlphaFoldDB" id="A0A160VBX7"/>
<protein>
    <submittedName>
        <fullName evidence="2">HNH endonuclease family protein</fullName>
    </submittedName>
</protein>
<dbReference type="InterPro" id="IPR003615">
    <property type="entry name" value="HNH_nuc"/>
</dbReference>
<organism evidence="2">
    <name type="scientific">hydrothermal vent metagenome</name>
    <dbReference type="NCBI Taxonomy" id="652676"/>
    <lineage>
        <taxon>unclassified sequences</taxon>
        <taxon>metagenomes</taxon>
        <taxon>ecological metagenomes</taxon>
    </lineage>
</organism>
<name>A0A160VBX7_9ZZZZ</name>
<keyword evidence="2" id="KW-0378">Hydrolase</keyword>
<keyword evidence="2" id="KW-0540">Nuclease</keyword>
<evidence type="ECO:0000313" key="2">
    <source>
        <dbReference type="EMBL" id="CUV03729.1"/>
    </source>
</evidence>
<dbReference type="GO" id="GO:0008270">
    <property type="term" value="F:zinc ion binding"/>
    <property type="evidence" value="ECO:0007669"/>
    <property type="project" value="InterPro"/>
</dbReference>
<dbReference type="GO" id="GO:0003676">
    <property type="term" value="F:nucleic acid binding"/>
    <property type="evidence" value="ECO:0007669"/>
    <property type="project" value="InterPro"/>
</dbReference>
<dbReference type="InterPro" id="IPR002711">
    <property type="entry name" value="HNH"/>
</dbReference>
<dbReference type="CDD" id="cd00085">
    <property type="entry name" value="HNHc"/>
    <property type="match status" value="1"/>
</dbReference>
<dbReference type="Gene3D" id="1.10.30.50">
    <property type="match status" value="1"/>
</dbReference>
<accession>A0A160VBX7</accession>
<dbReference type="PANTHER" id="PTHR33877:SF2">
    <property type="entry name" value="OS07G0170200 PROTEIN"/>
    <property type="match status" value="1"/>
</dbReference>
<dbReference type="Pfam" id="PF01844">
    <property type="entry name" value="HNH"/>
    <property type="match status" value="1"/>
</dbReference>
<evidence type="ECO:0000259" key="1">
    <source>
        <dbReference type="SMART" id="SM00507"/>
    </source>
</evidence>
<sequence>MVEQAVEQAEKKRLAENGASGNGVAEAVDVAALIRAPVLVLNLNYVPVNVCTVRRAIVLVTKGKAELLENHLGYLHTVSRDIDAPSVIRLAYMVKRPFLPRKLSKKEVFLRDKFTCQYCGKKVHDLTLDHVIPRRQHGPHTWENVVAACNRCNLHKAGRTPAEARMRLKTTPRAPDPNPYLILQNRVILDDWEIYIPWSIRD</sequence>
<dbReference type="GO" id="GO:0004519">
    <property type="term" value="F:endonuclease activity"/>
    <property type="evidence" value="ECO:0007669"/>
    <property type="project" value="UniProtKB-KW"/>
</dbReference>